<dbReference type="EMBL" id="KN824328">
    <property type="protein sequence ID" value="KIM24089.1"/>
    <property type="molecule type" value="Genomic_DNA"/>
</dbReference>
<keyword evidence="5" id="KW-1185">Reference proteome</keyword>
<keyword evidence="1" id="KW-0539">Nucleus</keyword>
<keyword evidence="1" id="KW-0238">DNA-binding</keyword>
<evidence type="ECO:0000256" key="1">
    <source>
        <dbReference type="PROSITE-ProRule" id="PRU00267"/>
    </source>
</evidence>
<dbReference type="Gene3D" id="1.10.30.10">
    <property type="entry name" value="High mobility group box domain"/>
    <property type="match status" value="1"/>
</dbReference>
<feature type="compositionally biased region" description="Basic and acidic residues" evidence="2">
    <location>
        <begin position="66"/>
        <end position="75"/>
    </location>
</feature>
<sequence>MPKSSTKSASAASSSSPAADTKGKREKSAYQIWCSENRERVKAEFPDLKGKDILVKLNDQWWDAEENPKRGQRPEKKPKKAKATDGSEKENKTKGKGKKAKRETEASSEP</sequence>
<dbReference type="SUPFAM" id="SSF47095">
    <property type="entry name" value="HMG-box"/>
    <property type="match status" value="1"/>
</dbReference>
<reference evidence="5" key="2">
    <citation type="submission" date="2015-01" db="EMBL/GenBank/DDBJ databases">
        <title>Evolutionary Origins and Diversification of the Mycorrhizal Mutualists.</title>
        <authorList>
            <consortium name="DOE Joint Genome Institute"/>
            <consortium name="Mycorrhizal Genomics Consortium"/>
            <person name="Kohler A."/>
            <person name="Kuo A."/>
            <person name="Nagy L.G."/>
            <person name="Floudas D."/>
            <person name="Copeland A."/>
            <person name="Barry K.W."/>
            <person name="Cichocki N."/>
            <person name="Veneault-Fourrey C."/>
            <person name="LaButti K."/>
            <person name="Lindquist E.A."/>
            <person name="Lipzen A."/>
            <person name="Lundell T."/>
            <person name="Morin E."/>
            <person name="Murat C."/>
            <person name="Riley R."/>
            <person name="Ohm R."/>
            <person name="Sun H."/>
            <person name="Tunlid A."/>
            <person name="Henrissat B."/>
            <person name="Grigoriev I.V."/>
            <person name="Hibbett D.S."/>
            <person name="Martin F."/>
        </authorList>
    </citation>
    <scope>NUCLEOTIDE SEQUENCE [LARGE SCALE GENOMIC DNA]</scope>
    <source>
        <strain evidence="5">MAFF 305830</strain>
    </source>
</reference>
<dbReference type="OrthoDB" id="1919336at2759"/>
<dbReference type="Proteomes" id="UP000054097">
    <property type="component" value="Unassembled WGS sequence"/>
</dbReference>
<dbReference type="InterPro" id="IPR036910">
    <property type="entry name" value="HMG_box_dom_sf"/>
</dbReference>
<feature type="region of interest" description="Disordered" evidence="2">
    <location>
        <begin position="59"/>
        <end position="110"/>
    </location>
</feature>
<dbReference type="PROSITE" id="PS50118">
    <property type="entry name" value="HMG_BOX_2"/>
    <property type="match status" value="1"/>
</dbReference>
<feature type="DNA-binding region" description="HMG box" evidence="1">
    <location>
        <begin position="23"/>
        <end position="98"/>
    </location>
</feature>
<evidence type="ECO:0000313" key="5">
    <source>
        <dbReference type="Proteomes" id="UP000054097"/>
    </source>
</evidence>
<evidence type="ECO:0000259" key="3">
    <source>
        <dbReference type="PROSITE" id="PS50118"/>
    </source>
</evidence>
<organism evidence="4 5">
    <name type="scientific">Serendipita vermifera MAFF 305830</name>
    <dbReference type="NCBI Taxonomy" id="933852"/>
    <lineage>
        <taxon>Eukaryota</taxon>
        <taxon>Fungi</taxon>
        <taxon>Dikarya</taxon>
        <taxon>Basidiomycota</taxon>
        <taxon>Agaricomycotina</taxon>
        <taxon>Agaricomycetes</taxon>
        <taxon>Sebacinales</taxon>
        <taxon>Serendipitaceae</taxon>
        <taxon>Serendipita</taxon>
    </lineage>
</organism>
<gene>
    <name evidence="4" type="ORF">M408DRAFT_331991</name>
</gene>
<dbReference type="HOGENOM" id="CLU_2172637_0_0_1"/>
<dbReference type="Pfam" id="PF00505">
    <property type="entry name" value="HMG_box"/>
    <property type="match status" value="1"/>
</dbReference>
<dbReference type="GO" id="GO:0005634">
    <property type="term" value="C:nucleus"/>
    <property type="evidence" value="ECO:0007669"/>
    <property type="project" value="UniProtKB-UniRule"/>
</dbReference>
<evidence type="ECO:0000313" key="4">
    <source>
        <dbReference type="EMBL" id="KIM24089.1"/>
    </source>
</evidence>
<evidence type="ECO:0000256" key="2">
    <source>
        <dbReference type="SAM" id="MobiDB-lite"/>
    </source>
</evidence>
<feature type="domain" description="HMG box" evidence="3">
    <location>
        <begin position="23"/>
        <end position="98"/>
    </location>
</feature>
<feature type="compositionally biased region" description="Low complexity" evidence="2">
    <location>
        <begin position="1"/>
        <end position="19"/>
    </location>
</feature>
<protein>
    <recommendedName>
        <fullName evidence="3">HMG box domain-containing protein</fullName>
    </recommendedName>
</protein>
<dbReference type="GO" id="GO:0003677">
    <property type="term" value="F:DNA binding"/>
    <property type="evidence" value="ECO:0007669"/>
    <property type="project" value="UniProtKB-UniRule"/>
</dbReference>
<dbReference type="InterPro" id="IPR009071">
    <property type="entry name" value="HMG_box_dom"/>
</dbReference>
<feature type="region of interest" description="Disordered" evidence="2">
    <location>
        <begin position="1"/>
        <end position="28"/>
    </location>
</feature>
<proteinExistence type="predicted"/>
<dbReference type="AlphaFoldDB" id="A0A0C3AVT3"/>
<feature type="compositionally biased region" description="Basic and acidic residues" evidence="2">
    <location>
        <begin position="82"/>
        <end position="93"/>
    </location>
</feature>
<reference evidence="4 5" key="1">
    <citation type="submission" date="2014-04" db="EMBL/GenBank/DDBJ databases">
        <authorList>
            <consortium name="DOE Joint Genome Institute"/>
            <person name="Kuo A."/>
            <person name="Zuccaro A."/>
            <person name="Kohler A."/>
            <person name="Nagy L.G."/>
            <person name="Floudas D."/>
            <person name="Copeland A."/>
            <person name="Barry K.W."/>
            <person name="Cichocki N."/>
            <person name="Veneault-Fourrey C."/>
            <person name="LaButti K."/>
            <person name="Lindquist E.A."/>
            <person name="Lipzen A."/>
            <person name="Lundell T."/>
            <person name="Morin E."/>
            <person name="Murat C."/>
            <person name="Sun H."/>
            <person name="Tunlid A."/>
            <person name="Henrissat B."/>
            <person name="Grigoriev I.V."/>
            <person name="Hibbett D.S."/>
            <person name="Martin F."/>
            <person name="Nordberg H.P."/>
            <person name="Cantor M.N."/>
            <person name="Hua S.X."/>
        </authorList>
    </citation>
    <scope>NUCLEOTIDE SEQUENCE [LARGE SCALE GENOMIC DNA]</scope>
    <source>
        <strain evidence="4 5">MAFF 305830</strain>
    </source>
</reference>
<name>A0A0C3AVT3_SERVB</name>
<dbReference type="CDD" id="cd00084">
    <property type="entry name" value="HMG-box_SF"/>
    <property type="match status" value="1"/>
</dbReference>
<accession>A0A0C3AVT3</accession>